<name>A0A6A5X7L0_9PLEO</name>
<accession>A0A6A5X7L0</accession>
<organism evidence="1 2">
    <name type="scientific">Aaosphaeria arxii CBS 175.79</name>
    <dbReference type="NCBI Taxonomy" id="1450172"/>
    <lineage>
        <taxon>Eukaryota</taxon>
        <taxon>Fungi</taxon>
        <taxon>Dikarya</taxon>
        <taxon>Ascomycota</taxon>
        <taxon>Pezizomycotina</taxon>
        <taxon>Dothideomycetes</taxon>
        <taxon>Pleosporomycetidae</taxon>
        <taxon>Pleosporales</taxon>
        <taxon>Pleosporales incertae sedis</taxon>
        <taxon>Aaosphaeria</taxon>
    </lineage>
</organism>
<dbReference type="Proteomes" id="UP000799778">
    <property type="component" value="Unassembled WGS sequence"/>
</dbReference>
<evidence type="ECO:0000313" key="1">
    <source>
        <dbReference type="EMBL" id="KAF2008938.1"/>
    </source>
</evidence>
<keyword evidence="2" id="KW-1185">Reference proteome</keyword>
<reference evidence="1" key="1">
    <citation type="journal article" date="2020" name="Stud. Mycol.">
        <title>101 Dothideomycetes genomes: a test case for predicting lifestyles and emergence of pathogens.</title>
        <authorList>
            <person name="Haridas S."/>
            <person name="Albert R."/>
            <person name="Binder M."/>
            <person name="Bloem J."/>
            <person name="Labutti K."/>
            <person name="Salamov A."/>
            <person name="Andreopoulos B."/>
            <person name="Baker S."/>
            <person name="Barry K."/>
            <person name="Bills G."/>
            <person name="Bluhm B."/>
            <person name="Cannon C."/>
            <person name="Castanera R."/>
            <person name="Culley D."/>
            <person name="Daum C."/>
            <person name="Ezra D."/>
            <person name="Gonzalez J."/>
            <person name="Henrissat B."/>
            <person name="Kuo A."/>
            <person name="Liang C."/>
            <person name="Lipzen A."/>
            <person name="Lutzoni F."/>
            <person name="Magnuson J."/>
            <person name="Mondo S."/>
            <person name="Nolan M."/>
            <person name="Ohm R."/>
            <person name="Pangilinan J."/>
            <person name="Park H.-J."/>
            <person name="Ramirez L."/>
            <person name="Alfaro M."/>
            <person name="Sun H."/>
            <person name="Tritt A."/>
            <person name="Yoshinaga Y."/>
            <person name="Zwiers L.-H."/>
            <person name="Turgeon B."/>
            <person name="Goodwin S."/>
            <person name="Spatafora J."/>
            <person name="Crous P."/>
            <person name="Grigoriev I."/>
        </authorList>
    </citation>
    <scope>NUCLEOTIDE SEQUENCE</scope>
    <source>
        <strain evidence="1">CBS 175.79</strain>
    </source>
</reference>
<dbReference type="RefSeq" id="XP_033377277.1">
    <property type="nucleotide sequence ID" value="XM_033534748.1"/>
</dbReference>
<evidence type="ECO:0000313" key="2">
    <source>
        <dbReference type="Proteomes" id="UP000799778"/>
    </source>
</evidence>
<dbReference type="AlphaFoldDB" id="A0A6A5X7L0"/>
<proteinExistence type="predicted"/>
<protein>
    <submittedName>
        <fullName evidence="1">Uncharacterized protein</fullName>
    </submittedName>
</protein>
<sequence length="61" mass="6567">MVDRFILMRMDSYCACSRRASGCSAPPTYCRCSDVVTSFCVSSSTYSALYCTSNGALNKAG</sequence>
<gene>
    <name evidence="1" type="ORF">BU24DRAFT_88667</name>
</gene>
<dbReference type="GeneID" id="54292145"/>
<dbReference type="EMBL" id="ML978080">
    <property type="protein sequence ID" value="KAF2008938.1"/>
    <property type="molecule type" value="Genomic_DNA"/>
</dbReference>